<evidence type="ECO:0000313" key="2">
    <source>
        <dbReference type="Proteomes" id="UP001171945"/>
    </source>
</evidence>
<dbReference type="EMBL" id="JAUCGM010000299">
    <property type="protein sequence ID" value="MDM8562811.1"/>
    <property type="molecule type" value="Genomic_DNA"/>
</dbReference>
<dbReference type="Proteomes" id="UP001171945">
    <property type="component" value="Unassembled WGS sequence"/>
</dbReference>
<organism evidence="1 2">
    <name type="scientific">Candidatus Marithioploca araucensis</name>
    <dbReference type="NCBI Taxonomy" id="70273"/>
    <lineage>
        <taxon>Bacteria</taxon>
        <taxon>Pseudomonadati</taxon>
        <taxon>Pseudomonadota</taxon>
        <taxon>Gammaproteobacteria</taxon>
        <taxon>Thiotrichales</taxon>
        <taxon>Thiotrichaceae</taxon>
        <taxon>Candidatus Marithioploca</taxon>
    </lineage>
</organism>
<accession>A0ABT7VTB7</accession>
<proteinExistence type="predicted"/>
<sequence>MDIEFEQVENQAAKNRIRRYLERIEQLYTPIKQWLREENLVIVPSRVDTIERQATYKVTQLTLKTQKCETLAEIKPTSSMLIAGEGLIEIEGWFGKETLVYMIKDRLMITKPSRNDRTKNVTVQMYEGIDVNGWYWIEDSRRNRAHLLDKSIFLELITFVSDYEF</sequence>
<gene>
    <name evidence="1" type="ORF">QUF54_05595</name>
</gene>
<name>A0ABT7VTB7_9GAMM</name>
<reference evidence="1" key="1">
    <citation type="submission" date="2023-06" db="EMBL/GenBank/DDBJ databases">
        <title>Uncultivated large filamentous bacteria from sulfidic sediments reveal new species and different genomic features in energy metabolism and defense.</title>
        <authorList>
            <person name="Fonseca A."/>
        </authorList>
    </citation>
    <scope>NUCLEOTIDE SEQUENCE</scope>
    <source>
        <strain evidence="1">HSG4</strain>
    </source>
</reference>
<keyword evidence="2" id="KW-1185">Reference proteome</keyword>
<comment type="caution">
    <text evidence="1">The sequence shown here is derived from an EMBL/GenBank/DDBJ whole genome shotgun (WGS) entry which is preliminary data.</text>
</comment>
<protein>
    <submittedName>
        <fullName evidence="1">Uncharacterized protein</fullName>
    </submittedName>
</protein>
<evidence type="ECO:0000313" key="1">
    <source>
        <dbReference type="EMBL" id="MDM8562811.1"/>
    </source>
</evidence>